<comment type="caution">
    <text evidence="3">The sequence shown here is derived from an EMBL/GenBank/DDBJ whole genome shotgun (WGS) entry which is preliminary data.</text>
</comment>
<keyword evidence="4" id="KW-1185">Reference proteome</keyword>
<sequence>MKAVLFEQFGQPPRVQSVPDPTPSTEGVVIKVEATGLCRSDWHGWMGHDPDVTLPHVPGHELAGTV</sequence>
<dbReference type="Proteomes" id="UP000436483">
    <property type="component" value="Unassembled WGS sequence"/>
</dbReference>
<evidence type="ECO:0000256" key="1">
    <source>
        <dbReference type="ARBA" id="ARBA00023002"/>
    </source>
</evidence>
<reference evidence="3 4" key="1">
    <citation type="submission" date="2019-12" db="EMBL/GenBank/DDBJ databases">
        <authorList>
            <person name="Yuan C.-G."/>
        </authorList>
    </citation>
    <scope>NUCLEOTIDE SEQUENCE [LARGE SCALE GENOMIC DNA]</scope>
    <source>
        <strain evidence="3 4">KCTC 23863</strain>
    </source>
</reference>
<keyword evidence="1" id="KW-0560">Oxidoreductase</keyword>
<name>A0A7X3SRT2_9HYPH</name>
<dbReference type="InterPro" id="IPR013154">
    <property type="entry name" value="ADH-like_N"/>
</dbReference>
<dbReference type="PANTHER" id="PTHR43401:SF5">
    <property type="entry name" value="ALCOHOL DEHYDROGENASE-RELATED"/>
    <property type="match status" value="1"/>
</dbReference>
<dbReference type="AlphaFoldDB" id="A0A7X3SRT2"/>
<gene>
    <name evidence="3" type="ORF">GR328_26460</name>
</gene>
<organism evidence="3 4">
    <name type="scientific">Microvirga makkahensis</name>
    <dbReference type="NCBI Taxonomy" id="1128670"/>
    <lineage>
        <taxon>Bacteria</taxon>
        <taxon>Pseudomonadati</taxon>
        <taxon>Pseudomonadota</taxon>
        <taxon>Alphaproteobacteria</taxon>
        <taxon>Hyphomicrobiales</taxon>
        <taxon>Methylobacteriaceae</taxon>
        <taxon>Microvirga</taxon>
    </lineage>
</organism>
<protein>
    <submittedName>
        <fullName evidence="3">Alcohol dehydrogenase catalytic domain-containing protein</fullName>
    </submittedName>
</protein>
<evidence type="ECO:0000259" key="2">
    <source>
        <dbReference type="Pfam" id="PF08240"/>
    </source>
</evidence>
<dbReference type="Pfam" id="PF08240">
    <property type="entry name" value="ADH_N"/>
    <property type="match status" value="1"/>
</dbReference>
<dbReference type="SUPFAM" id="SSF50129">
    <property type="entry name" value="GroES-like"/>
    <property type="match status" value="1"/>
</dbReference>
<proteinExistence type="predicted"/>
<evidence type="ECO:0000313" key="3">
    <source>
        <dbReference type="EMBL" id="MXQ14912.1"/>
    </source>
</evidence>
<dbReference type="GO" id="GO:0016491">
    <property type="term" value="F:oxidoreductase activity"/>
    <property type="evidence" value="ECO:0007669"/>
    <property type="project" value="UniProtKB-KW"/>
</dbReference>
<evidence type="ECO:0000313" key="4">
    <source>
        <dbReference type="Proteomes" id="UP000436483"/>
    </source>
</evidence>
<dbReference type="EMBL" id="WURB01000066">
    <property type="protein sequence ID" value="MXQ14912.1"/>
    <property type="molecule type" value="Genomic_DNA"/>
</dbReference>
<dbReference type="Gene3D" id="3.90.180.10">
    <property type="entry name" value="Medium-chain alcohol dehydrogenases, catalytic domain"/>
    <property type="match status" value="1"/>
</dbReference>
<dbReference type="InterPro" id="IPR011032">
    <property type="entry name" value="GroES-like_sf"/>
</dbReference>
<dbReference type="OrthoDB" id="9806940at2"/>
<reference evidence="3 4" key="2">
    <citation type="submission" date="2020-01" db="EMBL/GenBank/DDBJ databases">
        <title>Microvirga sp. nov., an arsenate reduction bacterium isolated from Tibet hotspring sediments.</title>
        <authorList>
            <person name="Xian W.-D."/>
            <person name="Li W.-J."/>
        </authorList>
    </citation>
    <scope>NUCLEOTIDE SEQUENCE [LARGE SCALE GENOMIC DNA]</scope>
    <source>
        <strain evidence="3 4">KCTC 23863</strain>
    </source>
</reference>
<feature type="non-terminal residue" evidence="3">
    <location>
        <position position="66"/>
    </location>
</feature>
<dbReference type="RefSeq" id="WP_160888612.1">
    <property type="nucleotide sequence ID" value="NZ_WURB01000066.1"/>
</dbReference>
<dbReference type="PANTHER" id="PTHR43401">
    <property type="entry name" value="L-THREONINE 3-DEHYDROGENASE"/>
    <property type="match status" value="1"/>
</dbReference>
<feature type="domain" description="Alcohol dehydrogenase-like N-terminal" evidence="2">
    <location>
        <begin position="27"/>
        <end position="66"/>
    </location>
</feature>
<dbReference type="InterPro" id="IPR050129">
    <property type="entry name" value="Zn_alcohol_dh"/>
</dbReference>
<accession>A0A7X3SRT2</accession>